<gene>
    <name evidence="15" type="ORF">HNQ70_002853</name>
</gene>
<dbReference type="NCBIfam" id="TIGR00563">
    <property type="entry name" value="rsmB"/>
    <property type="match status" value="1"/>
</dbReference>
<dbReference type="Gene3D" id="3.40.50.150">
    <property type="entry name" value="Vaccinia Virus protein VP39"/>
    <property type="match status" value="1"/>
</dbReference>
<proteinExistence type="inferred from homology"/>
<dbReference type="Pfam" id="PF01029">
    <property type="entry name" value="NusB"/>
    <property type="match status" value="1"/>
</dbReference>
<evidence type="ECO:0000256" key="6">
    <source>
        <dbReference type="ARBA" id="ARBA00022603"/>
    </source>
</evidence>
<dbReference type="Gene3D" id="3.30.70.1170">
    <property type="entry name" value="Sun protein, domain 3"/>
    <property type="match status" value="1"/>
</dbReference>
<dbReference type="GO" id="GO:0006355">
    <property type="term" value="P:regulation of DNA-templated transcription"/>
    <property type="evidence" value="ECO:0007669"/>
    <property type="project" value="InterPro"/>
</dbReference>
<evidence type="ECO:0000313" key="16">
    <source>
        <dbReference type="Proteomes" id="UP000532440"/>
    </source>
</evidence>
<feature type="active site" description="Nucleophile" evidence="13">
    <location>
        <position position="374"/>
    </location>
</feature>
<feature type="binding site" evidence="13">
    <location>
        <position position="321"/>
    </location>
    <ligand>
        <name>S-adenosyl-L-methionine</name>
        <dbReference type="ChEBI" id="CHEBI:59789"/>
    </ligand>
</feature>
<dbReference type="SUPFAM" id="SSF53335">
    <property type="entry name" value="S-adenosyl-L-methionine-dependent methyltransferases"/>
    <property type="match status" value="1"/>
</dbReference>
<evidence type="ECO:0000256" key="1">
    <source>
        <dbReference type="ARBA" id="ARBA00002724"/>
    </source>
</evidence>
<dbReference type="PANTHER" id="PTHR22807">
    <property type="entry name" value="NOP2 YEAST -RELATED NOL1/NOP2/FMU SUN DOMAIN-CONTAINING"/>
    <property type="match status" value="1"/>
</dbReference>
<evidence type="ECO:0000313" key="15">
    <source>
        <dbReference type="EMBL" id="MBB5272830.1"/>
    </source>
</evidence>
<evidence type="ECO:0000256" key="12">
    <source>
        <dbReference type="ARBA" id="ARBA00047283"/>
    </source>
</evidence>
<comment type="subcellular location">
    <subcellularLocation>
        <location evidence="2">Cytoplasm</location>
    </subcellularLocation>
</comment>
<dbReference type="InterPro" id="IPR001678">
    <property type="entry name" value="MeTrfase_RsmB-F_NOP2_dom"/>
</dbReference>
<feature type="binding site" evidence="13">
    <location>
        <position position="302"/>
    </location>
    <ligand>
        <name>S-adenosyl-L-methionine</name>
        <dbReference type="ChEBI" id="CHEBI:59789"/>
    </ligand>
</feature>
<evidence type="ECO:0000256" key="9">
    <source>
        <dbReference type="ARBA" id="ARBA00022884"/>
    </source>
</evidence>
<dbReference type="Pfam" id="PF22458">
    <property type="entry name" value="RsmF-B_ferredox"/>
    <property type="match status" value="1"/>
</dbReference>
<dbReference type="FunFam" id="3.40.50.150:FF:000022">
    <property type="entry name" value="Ribosomal RNA small subunit methyltransferase B"/>
    <property type="match status" value="1"/>
</dbReference>
<dbReference type="InterPro" id="IPR029063">
    <property type="entry name" value="SAM-dependent_MTases_sf"/>
</dbReference>
<dbReference type="InterPro" id="IPR054728">
    <property type="entry name" value="RsmB-like_ferredoxin"/>
</dbReference>
<dbReference type="CDD" id="cd02440">
    <property type="entry name" value="AdoMet_MTases"/>
    <property type="match status" value="1"/>
</dbReference>
<dbReference type="Pfam" id="PF01189">
    <property type="entry name" value="Methyltr_RsmB-F"/>
    <property type="match status" value="1"/>
</dbReference>
<keyword evidence="6 13" id="KW-0489">Methyltransferase</keyword>
<dbReference type="PROSITE" id="PS51686">
    <property type="entry name" value="SAM_MT_RSMB_NOP"/>
    <property type="match status" value="1"/>
</dbReference>
<dbReference type="GO" id="GO:0003723">
    <property type="term" value="F:RNA binding"/>
    <property type="evidence" value="ECO:0007669"/>
    <property type="project" value="UniProtKB-UniRule"/>
</dbReference>
<organism evidence="15 16">
    <name type="scientific">Quisquiliibacterium transsilvanicum</name>
    <dbReference type="NCBI Taxonomy" id="1549638"/>
    <lineage>
        <taxon>Bacteria</taxon>
        <taxon>Pseudomonadati</taxon>
        <taxon>Pseudomonadota</taxon>
        <taxon>Betaproteobacteria</taxon>
        <taxon>Burkholderiales</taxon>
        <taxon>Burkholderiaceae</taxon>
        <taxon>Quisquiliibacterium</taxon>
    </lineage>
</organism>
<evidence type="ECO:0000256" key="5">
    <source>
        <dbReference type="ARBA" id="ARBA00022552"/>
    </source>
</evidence>
<dbReference type="GO" id="GO:0008649">
    <property type="term" value="F:rRNA methyltransferase activity"/>
    <property type="evidence" value="ECO:0007669"/>
    <property type="project" value="InterPro"/>
</dbReference>
<feature type="domain" description="SAM-dependent MTase RsmB/NOP-type" evidence="14">
    <location>
        <begin position="166"/>
        <end position="437"/>
    </location>
</feature>
<reference evidence="15 16" key="1">
    <citation type="submission" date="2020-08" db="EMBL/GenBank/DDBJ databases">
        <title>Genomic Encyclopedia of Type Strains, Phase IV (KMG-IV): sequencing the most valuable type-strain genomes for metagenomic binning, comparative biology and taxonomic classification.</title>
        <authorList>
            <person name="Goeker M."/>
        </authorList>
    </citation>
    <scope>NUCLEOTIDE SEQUENCE [LARGE SCALE GENOMIC DNA]</scope>
    <source>
        <strain evidence="15 16">DSM 29781</strain>
    </source>
</reference>
<evidence type="ECO:0000256" key="2">
    <source>
        <dbReference type="ARBA" id="ARBA00004496"/>
    </source>
</evidence>
<comment type="similarity">
    <text evidence="13">Belongs to the class I-like SAM-binding methyltransferase superfamily. RsmB/NOP family.</text>
</comment>
<comment type="caution">
    <text evidence="15">The sequence shown here is derived from an EMBL/GenBank/DDBJ whole genome shotgun (WGS) entry which is preliminary data.</text>
</comment>
<keyword evidence="16" id="KW-1185">Reference proteome</keyword>
<evidence type="ECO:0000256" key="8">
    <source>
        <dbReference type="ARBA" id="ARBA00022691"/>
    </source>
</evidence>
<dbReference type="InterPro" id="IPR004573">
    <property type="entry name" value="rRNA_ssu_MeTfrase_B"/>
</dbReference>
<dbReference type="InterPro" id="IPR006027">
    <property type="entry name" value="NusB_RsmB_TIM44"/>
</dbReference>
<evidence type="ECO:0000256" key="13">
    <source>
        <dbReference type="PROSITE-ProRule" id="PRU01023"/>
    </source>
</evidence>
<dbReference type="InterPro" id="IPR023267">
    <property type="entry name" value="RCMT"/>
</dbReference>
<feature type="binding site" evidence="13">
    <location>
        <begin position="254"/>
        <end position="260"/>
    </location>
    <ligand>
        <name>S-adenosyl-L-methionine</name>
        <dbReference type="ChEBI" id="CHEBI:59789"/>
    </ligand>
</feature>
<keyword evidence="8 13" id="KW-0949">S-adenosyl-L-methionine</keyword>
<keyword evidence="5" id="KW-0698">rRNA processing</keyword>
<dbReference type="EMBL" id="JACHGB010000005">
    <property type="protein sequence ID" value="MBB5272830.1"/>
    <property type="molecule type" value="Genomic_DNA"/>
</dbReference>
<keyword evidence="7 13" id="KW-0808">Transferase</keyword>
<evidence type="ECO:0000259" key="14">
    <source>
        <dbReference type="PROSITE" id="PS51686"/>
    </source>
</evidence>
<dbReference type="PRINTS" id="PR02008">
    <property type="entry name" value="RCMTFAMILY"/>
</dbReference>
<name>A0A7W8M9Y3_9BURK</name>
<evidence type="ECO:0000256" key="11">
    <source>
        <dbReference type="ARBA" id="ARBA00031088"/>
    </source>
</evidence>
<accession>A0A7W8M9Y3</accession>
<protein>
    <recommendedName>
        <fullName evidence="3">16S rRNA (cytosine(967)-C(5))-methyltransferase</fullName>
        <ecNumber evidence="3">2.1.1.176</ecNumber>
    </recommendedName>
    <alternativeName>
        <fullName evidence="10">16S rRNA m5C967 methyltransferase</fullName>
    </alternativeName>
    <alternativeName>
        <fullName evidence="11">rRNA (cytosine-C(5)-)-methyltransferase RsmB</fullName>
    </alternativeName>
</protein>
<dbReference type="Proteomes" id="UP000532440">
    <property type="component" value="Unassembled WGS sequence"/>
</dbReference>
<dbReference type="Gene3D" id="1.10.940.10">
    <property type="entry name" value="NusB-like"/>
    <property type="match status" value="1"/>
</dbReference>
<dbReference type="GO" id="GO:0005737">
    <property type="term" value="C:cytoplasm"/>
    <property type="evidence" value="ECO:0007669"/>
    <property type="project" value="UniProtKB-SubCell"/>
</dbReference>
<comment type="function">
    <text evidence="1">Specifically methylates the cytosine at position 967 (m5C967) of 16S rRNA.</text>
</comment>
<dbReference type="EC" id="2.1.1.176" evidence="3"/>
<keyword evidence="4" id="KW-0963">Cytoplasm</keyword>
<dbReference type="AlphaFoldDB" id="A0A7W8M9Y3"/>
<feature type="binding site" evidence="13">
    <location>
        <position position="276"/>
    </location>
    <ligand>
        <name>S-adenosyl-L-methionine</name>
        <dbReference type="ChEBI" id="CHEBI:59789"/>
    </ligand>
</feature>
<dbReference type="RefSeq" id="WP_183968743.1">
    <property type="nucleotide sequence ID" value="NZ_BAABEW010000012.1"/>
</dbReference>
<evidence type="ECO:0000256" key="7">
    <source>
        <dbReference type="ARBA" id="ARBA00022679"/>
    </source>
</evidence>
<keyword evidence="9 13" id="KW-0694">RNA-binding</keyword>
<dbReference type="NCBIfam" id="NF008149">
    <property type="entry name" value="PRK10901.1"/>
    <property type="match status" value="1"/>
</dbReference>
<evidence type="ECO:0000256" key="4">
    <source>
        <dbReference type="ARBA" id="ARBA00022490"/>
    </source>
</evidence>
<dbReference type="PANTHER" id="PTHR22807:SF61">
    <property type="entry name" value="NOL1_NOP2_SUN FAMILY PROTEIN _ ANTITERMINATION NUSB DOMAIN-CONTAINING PROTEIN"/>
    <property type="match status" value="1"/>
</dbReference>
<sequence length="438" mass="47864">MRAPLAAELRAAALAVERVRAGRALPPSLDEAAARWRLEGVSRAAMRDIAYTAVRRLGTAGALAARLNARRPSVALAALQLVALSELLVQGRRHEAVIVDQAVEAARLSPETQPGAGFLNATLRRFLRDRPALMLAVSHDQEAVWNHPRWWIDLLQADHPAHWEAVLAAGNAPPPMTLRVNARRASVDECLAELGSAGHGARQIGPHAVRLDRPCDVAQLPGFAQGRLSVQDLAAQMAAPLLDVQPGQRVLDACAAPGGKTAHLLELVDCSVTALDSDAARLERVRESLGRLGLSADVVCGDARRPDDWWDGRRYDRILLDAPCSASGIVRRHPEIRWLRRRRDLATLSAVQSEMLAALWPLLEPGGKLLYATCSVFRAEGAEPIERFLAGRTDAERVDLQWRWPADAQVIPVGQLLPQADEHIDHDGFFYALIRKIP</sequence>
<evidence type="ECO:0000256" key="3">
    <source>
        <dbReference type="ARBA" id="ARBA00012140"/>
    </source>
</evidence>
<comment type="catalytic activity">
    <reaction evidence="12">
        <text>cytidine(967) in 16S rRNA + S-adenosyl-L-methionine = 5-methylcytidine(967) in 16S rRNA + S-adenosyl-L-homocysteine + H(+)</text>
        <dbReference type="Rhea" id="RHEA:42748"/>
        <dbReference type="Rhea" id="RHEA-COMP:10219"/>
        <dbReference type="Rhea" id="RHEA-COMP:10220"/>
        <dbReference type="ChEBI" id="CHEBI:15378"/>
        <dbReference type="ChEBI" id="CHEBI:57856"/>
        <dbReference type="ChEBI" id="CHEBI:59789"/>
        <dbReference type="ChEBI" id="CHEBI:74483"/>
        <dbReference type="ChEBI" id="CHEBI:82748"/>
        <dbReference type="EC" id="2.1.1.176"/>
    </reaction>
</comment>
<dbReference type="InterPro" id="IPR035926">
    <property type="entry name" value="NusB-like_sf"/>
</dbReference>
<dbReference type="SUPFAM" id="SSF48013">
    <property type="entry name" value="NusB-like"/>
    <property type="match status" value="1"/>
</dbReference>
<evidence type="ECO:0000256" key="10">
    <source>
        <dbReference type="ARBA" id="ARBA00030399"/>
    </source>
</evidence>
<dbReference type="InterPro" id="IPR049560">
    <property type="entry name" value="MeTrfase_RsmB-F_NOP2_cat"/>
</dbReference>